<accession>A0A072UJZ7</accession>
<name>A0A072UJZ7_MEDTR</name>
<evidence type="ECO:0000313" key="2">
    <source>
        <dbReference type="EnsemblPlants" id="KEH29368"/>
    </source>
</evidence>
<dbReference type="EnsemblPlants" id="KEH29368">
    <property type="protein sequence ID" value="KEH29368"/>
    <property type="gene ID" value="MTR_4g035920"/>
</dbReference>
<organism evidence="1 3">
    <name type="scientific">Medicago truncatula</name>
    <name type="common">Barrel medic</name>
    <name type="synonym">Medicago tribuloides</name>
    <dbReference type="NCBI Taxonomy" id="3880"/>
    <lineage>
        <taxon>Eukaryota</taxon>
        <taxon>Viridiplantae</taxon>
        <taxon>Streptophyta</taxon>
        <taxon>Embryophyta</taxon>
        <taxon>Tracheophyta</taxon>
        <taxon>Spermatophyta</taxon>
        <taxon>Magnoliopsida</taxon>
        <taxon>eudicotyledons</taxon>
        <taxon>Gunneridae</taxon>
        <taxon>Pentapetalae</taxon>
        <taxon>rosids</taxon>
        <taxon>fabids</taxon>
        <taxon>Fabales</taxon>
        <taxon>Fabaceae</taxon>
        <taxon>Papilionoideae</taxon>
        <taxon>50 kb inversion clade</taxon>
        <taxon>NPAAA clade</taxon>
        <taxon>Hologalegina</taxon>
        <taxon>IRL clade</taxon>
        <taxon>Trifolieae</taxon>
        <taxon>Medicago</taxon>
    </lineage>
</organism>
<sequence>MTMRLRGFLGRRHVKKKEYNCFDGSNLEQRKKEFPFNQMGISEEKVNYQQ</sequence>
<dbReference type="AlphaFoldDB" id="A0A072UJZ7"/>
<keyword evidence="3" id="KW-1185">Reference proteome</keyword>
<reference evidence="1 3" key="2">
    <citation type="journal article" date="2014" name="BMC Genomics">
        <title>An improved genome release (version Mt4.0) for the model legume Medicago truncatula.</title>
        <authorList>
            <person name="Tang H."/>
            <person name="Krishnakumar V."/>
            <person name="Bidwell S."/>
            <person name="Rosen B."/>
            <person name="Chan A."/>
            <person name="Zhou S."/>
            <person name="Gentzbittel L."/>
            <person name="Childs K.L."/>
            <person name="Yandell M."/>
            <person name="Gundlach H."/>
            <person name="Mayer K.F."/>
            <person name="Schwartz D.C."/>
            <person name="Town C.D."/>
        </authorList>
    </citation>
    <scope>GENOME REANNOTATION</scope>
    <source>
        <strain evidence="1">A17</strain>
        <strain evidence="2 3">cv. Jemalong A17</strain>
    </source>
</reference>
<dbReference type="Proteomes" id="UP000002051">
    <property type="component" value="Chromosome 4"/>
</dbReference>
<proteinExistence type="predicted"/>
<evidence type="ECO:0000313" key="3">
    <source>
        <dbReference type="Proteomes" id="UP000002051"/>
    </source>
</evidence>
<reference evidence="2" key="3">
    <citation type="submission" date="2015-04" db="UniProtKB">
        <authorList>
            <consortium name="EnsemblPlants"/>
        </authorList>
    </citation>
    <scope>IDENTIFICATION</scope>
    <source>
        <strain evidence="2">cv. Jemalong A17</strain>
    </source>
</reference>
<dbReference type="HOGENOM" id="CLU_3127348_0_0_1"/>
<dbReference type="EMBL" id="CM001220">
    <property type="protein sequence ID" value="KEH29368.1"/>
    <property type="molecule type" value="Genomic_DNA"/>
</dbReference>
<protein>
    <submittedName>
        <fullName evidence="1 2">Uncharacterized protein</fullName>
    </submittedName>
</protein>
<reference evidence="1 3" key="1">
    <citation type="journal article" date="2011" name="Nature">
        <title>The Medicago genome provides insight into the evolution of rhizobial symbioses.</title>
        <authorList>
            <person name="Young N.D."/>
            <person name="Debelle F."/>
            <person name="Oldroyd G.E."/>
            <person name="Geurts R."/>
            <person name="Cannon S.B."/>
            <person name="Udvardi M.K."/>
            <person name="Benedito V.A."/>
            <person name="Mayer K.F."/>
            <person name="Gouzy J."/>
            <person name="Schoof H."/>
            <person name="Van de Peer Y."/>
            <person name="Proost S."/>
            <person name="Cook D.R."/>
            <person name="Meyers B.C."/>
            <person name="Spannagl M."/>
            <person name="Cheung F."/>
            <person name="De Mita S."/>
            <person name="Krishnakumar V."/>
            <person name="Gundlach H."/>
            <person name="Zhou S."/>
            <person name="Mudge J."/>
            <person name="Bharti A.K."/>
            <person name="Murray J.D."/>
            <person name="Naoumkina M.A."/>
            <person name="Rosen B."/>
            <person name="Silverstein K.A."/>
            <person name="Tang H."/>
            <person name="Rombauts S."/>
            <person name="Zhao P.X."/>
            <person name="Zhou P."/>
            <person name="Barbe V."/>
            <person name="Bardou P."/>
            <person name="Bechner M."/>
            <person name="Bellec A."/>
            <person name="Berger A."/>
            <person name="Berges H."/>
            <person name="Bidwell S."/>
            <person name="Bisseling T."/>
            <person name="Choisne N."/>
            <person name="Couloux A."/>
            <person name="Denny R."/>
            <person name="Deshpande S."/>
            <person name="Dai X."/>
            <person name="Doyle J.J."/>
            <person name="Dudez A.M."/>
            <person name="Farmer A.D."/>
            <person name="Fouteau S."/>
            <person name="Franken C."/>
            <person name="Gibelin C."/>
            <person name="Gish J."/>
            <person name="Goldstein S."/>
            <person name="Gonzalez A.J."/>
            <person name="Green P.J."/>
            <person name="Hallab A."/>
            <person name="Hartog M."/>
            <person name="Hua A."/>
            <person name="Humphray S.J."/>
            <person name="Jeong D.H."/>
            <person name="Jing Y."/>
            <person name="Jocker A."/>
            <person name="Kenton S.M."/>
            <person name="Kim D.J."/>
            <person name="Klee K."/>
            <person name="Lai H."/>
            <person name="Lang C."/>
            <person name="Lin S."/>
            <person name="Macmil S.L."/>
            <person name="Magdelenat G."/>
            <person name="Matthews L."/>
            <person name="McCorrison J."/>
            <person name="Monaghan E.L."/>
            <person name="Mun J.H."/>
            <person name="Najar F.Z."/>
            <person name="Nicholson C."/>
            <person name="Noirot C."/>
            <person name="O'Bleness M."/>
            <person name="Paule C.R."/>
            <person name="Poulain J."/>
            <person name="Prion F."/>
            <person name="Qin B."/>
            <person name="Qu C."/>
            <person name="Retzel E.F."/>
            <person name="Riddle C."/>
            <person name="Sallet E."/>
            <person name="Samain S."/>
            <person name="Samson N."/>
            <person name="Sanders I."/>
            <person name="Saurat O."/>
            <person name="Scarpelli C."/>
            <person name="Schiex T."/>
            <person name="Segurens B."/>
            <person name="Severin A.J."/>
            <person name="Sherrier D.J."/>
            <person name="Shi R."/>
            <person name="Sims S."/>
            <person name="Singer S.R."/>
            <person name="Sinharoy S."/>
            <person name="Sterck L."/>
            <person name="Viollet A."/>
            <person name="Wang B.B."/>
            <person name="Wang K."/>
            <person name="Wang M."/>
            <person name="Wang X."/>
            <person name="Warfsmann J."/>
            <person name="Weissenbach J."/>
            <person name="White D.D."/>
            <person name="White J.D."/>
            <person name="Wiley G.B."/>
            <person name="Wincker P."/>
            <person name="Xing Y."/>
            <person name="Yang L."/>
            <person name="Yao Z."/>
            <person name="Ying F."/>
            <person name="Zhai J."/>
            <person name="Zhou L."/>
            <person name="Zuber A."/>
            <person name="Denarie J."/>
            <person name="Dixon R.A."/>
            <person name="May G.D."/>
            <person name="Schwartz D.C."/>
            <person name="Rogers J."/>
            <person name="Quetier F."/>
            <person name="Town C.D."/>
            <person name="Roe B.A."/>
        </authorList>
    </citation>
    <scope>NUCLEOTIDE SEQUENCE [LARGE SCALE GENOMIC DNA]</scope>
    <source>
        <strain evidence="1">A17</strain>
        <strain evidence="2 3">cv. Jemalong A17</strain>
    </source>
</reference>
<evidence type="ECO:0000313" key="1">
    <source>
        <dbReference type="EMBL" id="KEH29368.1"/>
    </source>
</evidence>
<gene>
    <name evidence="1" type="ordered locus">MTR_4g035920</name>
</gene>